<reference evidence="2 3" key="1">
    <citation type="submission" date="2018-05" db="EMBL/GenBank/DDBJ databases">
        <title>Whole genome sequencing for identification of molecular markers to develop diagnostic detection tools for the regulated plant pathogen Lachnellula willkommii.</title>
        <authorList>
            <person name="Giroux E."/>
            <person name="Bilodeau G."/>
        </authorList>
    </citation>
    <scope>NUCLEOTIDE SEQUENCE [LARGE SCALE GENOMIC DNA]</scope>
    <source>
        <strain evidence="2 3">CBS 203.66</strain>
    </source>
</reference>
<dbReference type="AlphaFoldDB" id="A0A8T9B0Q9"/>
<dbReference type="Gene3D" id="3.40.50.720">
    <property type="entry name" value="NAD(P)-binding Rossmann-like Domain"/>
    <property type="match status" value="1"/>
</dbReference>
<comment type="caution">
    <text evidence="2">The sequence shown here is derived from an EMBL/GenBank/DDBJ whole genome shotgun (WGS) entry which is preliminary data.</text>
</comment>
<protein>
    <submittedName>
        <fullName evidence="2">Uncharacterized protein</fullName>
    </submittedName>
</protein>
<organism evidence="2 3">
    <name type="scientific">Lachnellula arida</name>
    <dbReference type="NCBI Taxonomy" id="1316785"/>
    <lineage>
        <taxon>Eukaryota</taxon>
        <taxon>Fungi</taxon>
        <taxon>Dikarya</taxon>
        <taxon>Ascomycota</taxon>
        <taxon>Pezizomycotina</taxon>
        <taxon>Leotiomycetes</taxon>
        <taxon>Helotiales</taxon>
        <taxon>Lachnaceae</taxon>
        <taxon>Lachnellula</taxon>
    </lineage>
</organism>
<evidence type="ECO:0000256" key="1">
    <source>
        <dbReference type="SAM" id="MobiDB-lite"/>
    </source>
</evidence>
<dbReference type="EMBL" id="QGMF01000923">
    <property type="protein sequence ID" value="TVY13548.1"/>
    <property type="molecule type" value="Genomic_DNA"/>
</dbReference>
<feature type="compositionally biased region" description="Basic and acidic residues" evidence="1">
    <location>
        <begin position="1"/>
        <end position="16"/>
    </location>
</feature>
<accession>A0A8T9B0Q9</accession>
<evidence type="ECO:0000313" key="3">
    <source>
        <dbReference type="Proteomes" id="UP000469559"/>
    </source>
</evidence>
<gene>
    <name evidence="2" type="ORF">LARI1_G008511</name>
</gene>
<sequence>SESRSFDKERGDHDPDLNVTVEDADIPQPQPDEWKSSSRLSSQVVGTNPIDWKGADGANARALHGDLDNHPHKNAGKTWWVPRCLTSSQETAWSLNHSSGLLSMESALLIPQHISQMVYRRHSGPGVYSCGPGSLQGLRLPEPWNPATEDTPLLIYDASSGGGAFAVKLAVSSNIHPVIAIARGSGNIVASVLRGQRRCSSGLSIWDAGKDALVQSIRKARRISNDETVDLLTSVLSPHGSIYVSSLPGDQLKNIPSGVKVKIAFSPGLFDPYDPSGPDGQRVQMLPRELSHIFFLSILDIRLVGGFDCGSSVQGAAEWIGES</sequence>
<feature type="region of interest" description="Disordered" evidence="1">
    <location>
        <begin position="1"/>
        <end position="40"/>
    </location>
</feature>
<keyword evidence="3" id="KW-1185">Reference proteome</keyword>
<evidence type="ECO:0000313" key="2">
    <source>
        <dbReference type="EMBL" id="TVY13548.1"/>
    </source>
</evidence>
<name>A0A8T9B0Q9_9HELO</name>
<dbReference type="OrthoDB" id="3233595at2759"/>
<feature type="non-terminal residue" evidence="2">
    <location>
        <position position="1"/>
    </location>
</feature>
<feature type="non-terminal residue" evidence="2">
    <location>
        <position position="323"/>
    </location>
</feature>
<dbReference type="Proteomes" id="UP000469559">
    <property type="component" value="Unassembled WGS sequence"/>
</dbReference>
<proteinExistence type="predicted"/>